<name>A0ACB0LRU6_TRIPR</name>
<gene>
    <name evidence="1" type="ORF">MILVUS5_LOCUS35956</name>
</gene>
<protein>
    <submittedName>
        <fullName evidence="1">Uncharacterized protein</fullName>
    </submittedName>
</protein>
<dbReference type="Proteomes" id="UP001177021">
    <property type="component" value="Unassembled WGS sequence"/>
</dbReference>
<accession>A0ACB0LRU6</accession>
<keyword evidence="2" id="KW-1185">Reference proteome</keyword>
<proteinExistence type="predicted"/>
<dbReference type="EMBL" id="CASHSV030000615">
    <property type="protein sequence ID" value="CAJ2672307.1"/>
    <property type="molecule type" value="Genomic_DNA"/>
</dbReference>
<evidence type="ECO:0000313" key="1">
    <source>
        <dbReference type="EMBL" id="CAJ2672307.1"/>
    </source>
</evidence>
<evidence type="ECO:0000313" key="2">
    <source>
        <dbReference type="Proteomes" id="UP001177021"/>
    </source>
</evidence>
<reference evidence="1" key="1">
    <citation type="submission" date="2023-10" db="EMBL/GenBank/DDBJ databases">
        <authorList>
            <person name="Rodriguez Cubillos JULIANA M."/>
            <person name="De Vega J."/>
        </authorList>
    </citation>
    <scope>NUCLEOTIDE SEQUENCE</scope>
</reference>
<comment type="caution">
    <text evidence="1">The sequence shown here is derived from an EMBL/GenBank/DDBJ whole genome shotgun (WGS) entry which is preliminary data.</text>
</comment>
<sequence>MCLVRDFHMRRLRSRKVFIVLDNVDSLDQFEYLCRDYGDLSNDSRLVITTRDRQLLNDRVDMIHEVKPWKDSESLELFSLAAFNGTTRIKFHSSKVFEHEANTMRMELRCLPKLPSLIKQLYVVNCASLVSISNLKTLASKMMGNAKHISFSNSLNLDGNAKHTSMQLGTSRYKDYMAKYRCHRPER</sequence>
<organism evidence="1 2">
    <name type="scientific">Trifolium pratense</name>
    <name type="common">Red clover</name>
    <dbReference type="NCBI Taxonomy" id="57577"/>
    <lineage>
        <taxon>Eukaryota</taxon>
        <taxon>Viridiplantae</taxon>
        <taxon>Streptophyta</taxon>
        <taxon>Embryophyta</taxon>
        <taxon>Tracheophyta</taxon>
        <taxon>Spermatophyta</taxon>
        <taxon>Magnoliopsida</taxon>
        <taxon>eudicotyledons</taxon>
        <taxon>Gunneridae</taxon>
        <taxon>Pentapetalae</taxon>
        <taxon>rosids</taxon>
        <taxon>fabids</taxon>
        <taxon>Fabales</taxon>
        <taxon>Fabaceae</taxon>
        <taxon>Papilionoideae</taxon>
        <taxon>50 kb inversion clade</taxon>
        <taxon>NPAAA clade</taxon>
        <taxon>Hologalegina</taxon>
        <taxon>IRL clade</taxon>
        <taxon>Trifolieae</taxon>
        <taxon>Trifolium</taxon>
    </lineage>
</organism>